<dbReference type="RefSeq" id="WP_152661646.1">
    <property type="nucleotide sequence ID" value="NZ_CP036422.1"/>
</dbReference>
<name>A0A5P9NIZ5_9GAMM</name>
<protein>
    <submittedName>
        <fullName evidence="2">VOC family protein</fullName>
    </submittedName>
</protein>
<dbReference type="EMBL" id="CP036422">
    <property type="protein sequence ID" value="QFU75539.1"/>
    <property type="molecule type" value="Genomic_DNA"/>
</dbReference>
<reference evidence="2 3" key="1">
    <citation type="submission" date="2019-02" db="EMBL/GenBank/DDBJ databases">
        <authorList>
            <person name="Li S.-H."/>
        </authorList>
    </citation>
    <scope>NUCLEOTIDE SEQUENCE [LARGE SCALE GENOMIC DNA]</scope>
    <source>
        <strain evidence="2 3">IMCC14385</strain>
    </source>
</reference>
<dbReference type="InterPro" id="IPR004360">
    <property type="entry name" value="Glyas_Fos-R_dOase_dom"/>
</dbReference>
<accession>A0A5P9NIZ5</accession>
<dbReference type="InterPro" id="IPR037523">
    <property type="entry name" value="VOC_core"/>
</dbReference>
<gene>
    <name evidence="2" type="ORF">EY643_07675</name>
</gene>
<proteinExistence type="predicted"/>
<dbReference type="CDD" id="cd06587">
    <property type="entry name" value="VOC"/>
    <property type="match status" value="1"/>
</dbReference>
<feature type="domain" description="VOC" evidence="1">
    <location>
        <begin position="4"/>
        <end position="151"/>
    </location>
</feature>
<organism evidence="2 3">
    <name type="scientific">Halioglobus maricola</name>
    <dbReference type="NCBI Taxonomy" id="2601894"/>
    <lineage>
        <taxon>Bacteria</taxon>
        <taxon>Pseudomonadati</taxon>
        <taxon>Pseudomonadota</taxon>
        <taxon>Gammaproteobacteria</taxon>
        <taxon>Cellvibrionales</taxon>
        <taxon>Halieaceae</taxon>
        <taxon>Halioglobus</taxon>
    </lineage>
</organism>
<dbReference type="PROSITE" id="PS51819">
    <property type="entry name" value="VOC"/>
    <property type="match status" value="1"/>
</dbReference>
<evidence type="ECO:0000313" key="2">
    <source>
        <dbReference type="EMBL" id="QFU75539.1"/>
    </source>
</evidence>
<dbReference type="KEGG" id="halc:EY643_07675"/>
<evidence type="ECO:0000259" key="1">
    <source>
        <dbReference type="PROSITE" id="PS51819"/>
    </source>
</evidence>
<sequence>MNNIIKRTTLMVRDMDKSLAWYQNVLGMDVYYDKPFTLSGEGLAAGKAGDLIRLVILKCEHPEIGMIGLMQWVDPVMEAPPVPTEVTFGLPTFVVGSDDSREAVRQAELLGTRVHSQPHEWSTEGADGNMKHFIGCSLFDPDGHFFELNQLERIEPKAG</sequence>
<dbReference type="InterPro" id="IPR029068">
    <property type="entry name" value="Glyas_Bleomycin-R_OHBP_Dase"/>
</dbReference>
<evidence type="ECO:0000313" key="3">
    <source>
        <dbReference type="Proteomes" id="UP000326287"/>
    </source>
</evidence>
<dbReference type="OrthoDB" id="108351at2"/>
<keyword evidence="3" id="KW-1185">Reference proteome</keyword>
<dbReference type="Pfam" id="PF00903">
    <property type="entry name" value="Glyoxalase"/>
    <property type="match status" value="1"/>
</dbReference>
<dbReference type="SUPFAM" id="SSF54593">
    <property type="entry name" value="Glyoxalase/Bleomycin resistance protein/Dihydroxybiphenyl dioxygenase"/>
    <property type="match status" value="1"/>
</dbReference>
<dbReference type="Proteomes" id="UP000326287">
    <property type="component" value="Chromosome"/>
</dbReference>
<dbReference type="AlphaFoldDB" id="A0A5P9NIZ5"/>
<dbReference type="Gene3D" id="3.10.180.10">
    <property type="entry name" value="2,3-Dihydroxybiphenyl 1,2-Dioxygenase, domain 1"/>
    <property type="match status" value="1"/>
</dbReference>